<name>A0ACB9NYM2_9MYRT</name>
<accession>A0ACB9NYM2</accession>
<evidence type="ECO:0000313" key="2">
    <source>
        <dbReference type="Proteomes" id="UP001057402"/>
    </source>
</evidence>
<comment type="caution">
    <text evidence="1">The sequence shown here is derived from an EMBL/GenBank/DDBJ whole genome shotgun (WGS) entry which is preliminary data.</text>
</comment>
<protein>
    <submittedName>
        <fullName evidence="1">Uncharacterized protein</fullName>
    </submittedName>
</protein>
<dbReference type="EMBL" id="CM042886">
    <property type="protein sequence ID" value="KAI4341407.1"/>
    <property type="molecule type" value="Genomic_DNA"/>
</dbReference>
<sequence>MHGGRRFGPGGEVGKGRGRSGCKQHMRTVPPRVGVVGVAAAVDGDGSSSSSVTSSSPNSFFKVISDVLVPCPPNPQTFSVVLE</sequence>
<dbReference type="Proteomes" id="UP001057402">
    <property type="component" value="Chromosome 7"/>
</dbReference>
<evidence type="ECO:0000313" key="1">
    <source>
        <dbReference type="EMBL" id="KAI4341407.1"/>
    </source>
</evidence>
<reference evidence="2" key="1">
    <citation type="journal article" date="2023" name="Front. Plant Sci.">
        <title>Chromosomal-level genome assembly of Melastoma candidum provides insights into trichome evolution.</title>
        <authorList>
            <person name="Zhong Y."/>
            <person name="Wu W."/>
            <person name="Sun C."/>
            <person name="Zou P."/>
            <person name="Liu Y."/>
            <person name="Dai S."/>
            <person name="Zhou R."/>
        </authorList>
    </citation>
    <scope>NUCLEOTIDE SEQUENCE [LARGE SCALE GENOMIC DNA]</scope>
</reference>
<gene>
    <name evidence="1" type="ORF">MLD38_026136</name>
</gene>
<organism evidence="1 2">
    <name type="scientific">Melastoma candidum</name>
    <dbReference type="NCBI Taxonomy" id="119954"/>
    <lineage>
        <taxon>Eukaryota</taxon>
        <taxon>Viridiplantae</taxon>
        <taxon>Streptophyta</taxon>
        <taxon>Embryophyta</taxon>
        <taxon>Tracheophyta</taxon>
        <taxon>Spermatophyta</taxon>
        <taxon>Magnoliopsida</taxon>
        <taxon>eudicotyledons</taxon>
        <taxon>Gunneridae</taxon>
        <taxon>Pentapetalae</taxon>
        <taxon>rosids</taxon>
        <taxon>malvids</taxon>
        <taxon>Myrtales</taxon>
        <taxon>Melastomataceae</taxon>
        <taxon>Melastomatoideae</taxon>
        <taxon>Melastomateae</taxon>
        <taxon>Melastoma</taxon>
    </lineage>
</organism>
<keyword evidence="2" id="KW-1185">Reference proteome</keyword>
<proteinExistence type="predicted"/>